<organism evidence="2 3">
    <name type="scientific">Parastrongyloides trichosuri</name>
    <name type="common">Possum-specific nematode worm</name>
    <dbReference type="NCBI Taxonomy" id="131310"/>
    <lineage>
        <taxon>Eukaryota</taxon>
        <taxon>Metazoa</taxon>
        <taxon>Ecdysozoa</taxon>
        <taxon>Nematoda</taxon>
        <taxon>Chromadorea</taxon>
        <taxon>Rhabditida</taxon>
        <taxon>Tylenchina</taxon>
        <taxon>Panagrolaimomorpha</taxon>
        <taxon>Strongyloidoidea</taxon>
        <taxon>Strongyloididae</taxon>
        <taxon>Parastrongyloides</taxon>
    </lineage>
</organism>
<dbReference type="WBParaSite" id="PTRK_0001687900.1">
    <property type="protein sequence ID" value="PTRK_0001687900.1"/>
    <property type="gene ID" value="PTRK_0001687900"/>
</dbReference>
<reference evidence="3" key="1">
    <citation type="submission" date="2017-02" db="UniProtKB">
        <authorList>
            <consortium name="WormBaseParasite"/>
        </authorList>
    </citation>
    <scope>IDENTIFICATION</scope>
</reference>
<evidence type="ECO:0000313" key="2">
    <source>
        <dbReference type="Proteomes" id="UP000038045"/>
    </source>
</evidence>
<accession>A0A0N5A595</accession>
<dbReference type="AlphaFoldDB" id="A0A0N5A595"/>
<feature type="domain" description="Tyrosine-protein phosphatase" evidence="1">
    <location>
        <begin position="26"/>
        <end position="176"/>
    </location>
</feature>
<dbReference type="GO" id="GO:0004725">
    <property type="term" value="F:protein tyrosine phosphatase activity"/>
    <property type="evidence" value="ECO:0007669"/>
    <property type="project" value="InterPro"/>
</dbReference>
<sequence>MDETPSPFNNNSYRENESIQLCDIANSFHDYFPEDDEEKIYGKFIIKKCSKMRLLGNQIEWTEYSMEKNTNSNNKIIKFKVFKFFSHISTKEDDNNISYNILCETILKNSPNASILLQDPFGISTSAVMALIIMMIDNIPLYHYFDPVSYFIALREIRLNAIMYDYHFLFAILVVIRYYEDKISFLEEGLIEKLTKYIKNEMNHFKNLDKELSRL</sequence>
<proteinExistence type="predicted"/>
<dbReference type="Gene3D" id="3.90.190.10">
    <property type="entry name" value="Protein tyrosine phosphatase superfamily"/>
    <property type="match status" value="1"/>
</dbReference>
<keyword evidence="2" id="KW-1185">Reference proteome</keyword>
<dbReference type="SUPFAM" id="SSF52799">
    <property type="entry name" value="(Phosphotyrosine protein) phosphatases II"/>
    <property type="match status" value="1"/>
</dbReference>
<dbReference type="Proteomes" id="UP000038045">
    <property type="component" value="Unplaced"/>
</dbReference>
<evidence type="ECO:0000259" key="1">
    <source>
        <dbReference type="Pfam" id="PF00102"/>
    </source>
</evidence>
<dbReference type="InterPro" id="IPR000242">
    <property type="entry name" value="PTP_cat"/>
</dbReference>
<dbReference type="InterPro" id="IPR029021">
    <property type="entry name" value="Prot-tyrosine_phosphatase-like"/>
</dbReference>
<dbReference type="Pfam" id="PF00102">
    <property type="entry name" value="Y_phosphatase"/>
    <property type="match status" value="1"/>
</dbReference>
<name>A0A0N5A595_PARTI</name>
<protein>
    <submittedName>
        <fullName evidence="3">Tyrosine-protein phosphatase domain-containing protein</fullName>
    </submittedName>
</protein>
<evidence type="ECO:0000313" key="3">
    <source>
        <dbReference type="WBParaSite" id="PTRK_0001687900.1"/>
    </source>
</evidence>